<sequence>MMNTRGVCGGLAYVMVILLFLVASPALQCRLHGLASAGTAARSLRNTTNNGAHLGVDEKVVLKFCVKGRCDSDAGHTCYCCQTSKPQPLCWYTFDECTANCPSCNPECPP</sequence>
<keyword evidence="3" id="KW-1185">Reference proteome</keyword>
<accession>A0A2T7FB73</accession>
<organism evidence="2 3">
    <name type="scientific">Panicum hallii var. hallii</name>
    <dbReference type="NCBI Taxonomy" id="1504633"/>
    <lineage>
        <taxon>Eukaryota</taxon>
        <taxon>Viridiplantae</taxon>
        <taxon>Streptophyta</taxon>
        <taxon>Embryophyta</taxon>
        <taxon>Tracheophyta</taxon>
        <taxon>Spermatophyta</taxon>
        <taxon>Magnoliopsida</taxon>
        <taxon>Liliopsida</taxon>
        <taxon>Poales</taxon>
        <taxon>Poaceae</taxon>
        <taxon>PACMAD clade</taxon>
        <taxon>Panicoideae</taxon>
        <taxon>Panicodae</taxon>
        <taxon>Paniceae</taxon>
        <taxon>Panicinae</taxon>
        <taxon>Panicum</taxon>
        <taxon>Panicum sect. Panicum</taxon>
    </lineage>
</organism>
<reference evidence="2 3" key="1">
    <citation type="submission" date="2018-04" db="EMBL/GenBank/DDBJ databases">
        <title>WGS assembly of Panicum hallii var. hallii HAL2.</title>
        <authorList>
            <person name="Lovell J."/>
            <person name="Jenkins J."/>
            <person name="Lowry D."/>
            <person name="Mamidi S."/>
            <person name="Sreedasyam A."/>
            <person name="Weng X."/>
            <person name="Barry K."/>
            <person name="Bonette J."/>
            <person name="Campitelli B."/>
            <person name="Daum C."/>
            <person name="Gordon S."/>
            <person name="Gould B."/>
            <person name="Lipzen A."/>
            <person name="MacQueen A."/>
            <person name="Palacio-Mejia J."/>
            <person name="Plott C."/>
            <person name="Shakirov E."/>
            <person name="Shu S."/>
            <person name="Yoshinaga Y."/>
            <person name="Zane M."/>
            <person name="Rokhsar D."/>
            <person name="Grimwood J."/>
            <person name="Schmutz J."/>
            <person name="Juenger T."/>
        </authorList>
    </citation>
    <scope>NUCLEOTIDE SEQUENCE [LARGE SCALE GENOMIC DNA]</scope>
    <source>
        <strain evidence="3">cv. HAL2</strain>
    </source>
</reference>
<gene>
    <name evidence="2" type="ORF">GQ55_1G362000</name>
</gene>
<evidence type="ECO:0000256" key="1">
    <source>
        <dbReference type="SAM" id="SignalP"/>
    </source>
</evidence>
<feature type="signal peptide" evidence="1">
    <location>
        <begin position="1"/>
        <end position="29"/>
    </location>
</feature>
<dbReference type="Gramene" id="PUZ77323">
    <property type="protein sequence ID" value="PUZ77323"/>
    <property type="gene ID" value="GQ55_1G362000"/>
</dbReference>
<proteinExistence type="predicted"/>
<dbReference type="EMBL" id="CM009749">
    <property type="protein sequence ID" value="PUZ77323.1"/>
    <property type="molecule type" value="Genomic_DNA"/>
</dbReference>
<dbReference type="AlphaFoldDB" id="A0A2T7FB73"/>
<evidence type="ECO:0000313" key="2">
    <source>
        <dbReference type="EMBL" id="PUZ77323.1"/>
    </source>
</evidence>
<keyword evidence="1" id="KW-0732">Signal</keyword>
<dbReference type="Proteomes" id="UP000244336">
    <property type="component" value="Chromosome 1"/>
</dbReference>
<protein>
    <recommendedName>
        <fullName evidence="4">Bowman-Birk serine protease inhibitors family domain-containing protein</fullName>
    </recommendedName>
</protein>
<evidence type="ECO:0008006" key="4">
    <source>
        <dbReference type="Google" id="ProtNLM"/>
    </source>
</evidence>
<feature type="chain" id="PRO_5015673824" description="Bowman-Birk serine protease inhibitors family domain-containing protein" evidence="1">
    <location>
        <begin position="30"/>
        <end position="110"/>
    </location>
</feature>
<name>A0A2T7FB73_9POAL</name>
<evidence type="ECO:0000313" key="3">
    <source>
        <dbReference type="Proteomes" id="UP000244336"/>
    </source>
</evidence>
<dbReference type="OrthoDB" id="694715at2759"/>